<dbReference type="EMBL" id="JBHUNF010000002">
    <property type="protein sequence ID" value="MFD2674519.1"/>
    <property type="molecule type" value="Genomic_DNA"/>
</dbReference>
<comment type="caution">
    <text evidence="3">The sequence shown here is derived from an EMBL/GenBank/DDBJ whole genome shotgun (WGS) entry which is preliminary data.</text>
</comment>
<dbReference type="RefSeq" id="WP_066056455.1">
    <property type="nucleotide sequence ID" value="NZ_JBHUNF010000002.1"/>
</dbReference>
<keyword evidence="2" id="KW-1133">Transmembrane helix</keyword>
<keyword evidence="2" id="KW-0472">Membrane</keyword>
<feature type="compositionally biased region" description="Basic and acidic residues" evidence="1">
    <location>
        <begin position="1"/>
        <end position="11"/>
    </location>
</feature>
<proteinExistence type="predicted"/>
<feature type="transmembrane region" description="Helical" evidence="2">
    <location>
        <begin position="311"/>
        <end position="335"/>
    </location>
</feature>
<feature type="compositionally biased region" description="Low complexity" evidence="1">
    <location>
        <begin position="15"/>
        <end position="30"/>
    </location>
</feature>
<dbReference type="Proteomes" id="UP001597453">
    <property type="component" value="Unassembled WGS sequence"/>
</dbReference>
<evidence type="ECO:0000313" key="4">
    <source>
        <dbReference type="Proteomes" id="UP001597453"/>
    </source>
</evidence>
<feature type="compositionally biased region" description="Low complexity" evidence="1">
    <location>
        <begin position="99"/>
        <end position="125"/>
    </location>
</feature>
<sequence>MTDQQDFEKPTPEQPATADAFAPETAASAPGDHNAANPAASGIDPHLMGQFGGQQRPNVPNVAPSEGPREPIRVGNDGQAETAAAAPAVDFGGTSDATADAANEPSAESSNAGAPAAETDAPANAYGADVPADKQATELDEALARSRAIPEDGDLNVPPADFSRESVEAEDSSAAAQVGETDASATAVPDASGTEHAEPAFAAAPVVGGTAAQDTQTINDTAQLRGEDVTPVATAPAPGASANPDLEPIADEDRTTTEGLVMPPEKRGNRGFAVFIAVLASAVFAGLFATGFAAAAIVFGGATGNFVDVLMGFIGTAAFYVPVALFTIVMVLWSLLANRAGWWTYIIASFFLAFIAFAGYHLGIAAQDVVNGSAFSVDKFIASLKAPEQLPGALIAFIAARESALWIGGFSSLRGRRIKRKNAEAQAEYDRKVAEERELSVAV</sequence>
<feature type="compositionally biased region" description="Basic and acidic residues" evidence="1">
    <location>
        <begin position="131"/>
        <end position="150"/>
    </location>
</feature>
<feature type="transmembrane region" description="Helical" evidence="2">
    <location>
        <begin position="272"/>
        <end position="299"/>
    </location>
</feature>
<keyword evidence="4" id="KW-1185">Reference proteome</keyword>
<protein>
    <recommendedName>
        <fullName evidence="5">ABC transporter</fullName>
    </recommendedName>
</protein>
<reference evidence="4" key="1">
    <citation type="journal article" date="2019" name="Int. J. Syst. Evol. Microbiol.">
        <title>The Global Catalogue of Microorganisms (GCM) 10K type strain sequencing project: providing services to taxonomists for standard genome sequencing and annotation.</title>
        <authorList>
            <consortium name="The Broad Institute Genomics Platform"/>
            <consortium name="The Broad Institute Genome Sequencing Center for Infectious Disease"/>
            <person name="Wu L."/>
            <person name="Ma J."/>
        </authorList>
    </citation>
    <scope>NUCLEOTIDE SEQUENCE [LARGE SCALE GENOMIC DNA]</scope>
    <source>
        <strain evidence="4">TISTR 1511</strain>
    </source>
</reference>
<evidence type="ECO:0000256" key="2">
    <source>
        <dbReference type="SAM" id="Phobius"/>
    </source>
</evidence>
<organism evidence="3 4">
    <name type="scientific">Gulosibacter bifidus</name>
    <dbReference type="NCBI Taxonomy" id="272239"/>
    <lineage>
        <taxon>Bacteria</taxon>
        <taxon>Bacillati</taxon>
        <taxon>Actinomycetota</taxon>
        <taxon>Actinomycetes</taxon>
        <taxon>Micrococcales</taxon>
        <taxon>Microbacteriaceae</taxon>
        <taxon>Gulosibacter</taxon>
    </lineage>
</organism>
<evidence type="ECO:0000256" key="1">
    <source>
        <dbReference type="SAM" id="MobiDB-lite"/>
    </source>
</evidence>
<name>A0ABW5RJA8_9MICO</name>
<feature type="transmembrane region" description="Helical" evidence="2">
    <location>
        <begin position="393"/>
        <end position="413"/>
    </location>
</feature>
<keyword evidence="2" id="KW-0812">Transmembrane</keyword>
<evidence type="ECO:0000313" key="3">
    <source>
        <dbReference type="EMBL" id="MFD2674519.1"/>
    </source>
</evidence>
<feature type="region of interest" description="Disordered" evidence="1">
    <location>
        <begin position="1"/>
        <end position="196"/>
    </location>
</feature>
<evidence type="ECO:0008006" key="5">
    <source>
        <dbReference type="Google" id="ProtNLM"/>
    </source>
</evidence>
<gene>
    <name evidence="3" type="ORF">ACFSUQ_04300</name>
</gene>
<accession>A0ABW5RJA8</accession>
<feature type="transmembrane region" description="Helical" evidence="2">
    <location>
        <begin position="342"/>
        <end position="362"/>
    </location>
</feature>